<evidence type="ECO:0000256" key="2">
    <source>
        <dbReference type="SAM" id="Phobius"/>
    </source>
</evidence>
<feature type="compositionally biased region" description="Low complexity" evidence="1">
    <location>
        <begin position="11"/>
        <end position="29"/>
    </location>
</feature>
<keyword evidence="4" id="KW-1185">Reference proteome</keyword>
<feature type="transmembrane region" description="Helical" evidence="2">
    <location>
        <begin position="176"/>
        <end position="197"/>
    </location>
</feature>
<proteinExistence type="predicted"/>
<name>A0AAD5T270_9FUNG</name>
<keyword evidence="2" id="KW-1133">Transmembrane helix</keyword>
<feature type="transmembrane region" description="Helical" evidence="2">
    <location>
        <begin position="90"/>
        <end position="111"/>
    </location>
</feature>
<feature type="region of interest" description="Disordered" evidence="1">
    <location>
        <begin position="1"/>
        <end position="32"/>
    </location>
</feature>
<dbReference type="AlphaFoldDB" id="A0AAD5T270"/>
<evidence type="ECO:0000313" key="4">
    <source>
        <dbReference type="Proteomes" id="UP001211907"/>
    </source>
</evidence>
<protein>
    <submittedName>
        <fullName evidence="3">Uncharacterized protein</fullName>
    </submittedName>
</protein>
<sequence length="236" mass="25984">MSNFNNGTNYQQFQPAQQPQQPQSAQNNSGTGTTTRQQILLLMVFPQIIPGIVQSSGRPLWVGYAVSAVPVLYCLLIEYRATGKLGAGKVGFLTTPILGEIVAQVLLAYFYPDNKQIQNIGTVLSNFIIGLIFLVSMLFEENLIDRFAGQGVKDRLNDPNISEDARLQRKTAYKKFTNGLSLLWGIGNFVIVVIILIVNFEAHAANYNWIQIGVSFGGTLLLGGITYLAIRARLSK</sequence>
<accession>A0AAD5T270</accession>
<comment type="caution">
    <text evidence="3">The sequence shown here is derived from an EMBL/GenBank/DDBJ whole genome shotgun (WGS) entry which is preliminary data.</text>
</comment>
<evidence type="ECO:0000256" key="1">
    <source>
        <dbReference type="SAM" id="MobiDB-lite"/>
    </source>
</evidence>
<keyword evidence="2" id="KW-0472">Membrane</keyword>
<dbReference type="EMBL" id="JADGJH010000594">
    <property type="protein sequence ID" value="KAJ3125725.1"/>
    <property type="molecule type" value="Genomic_DNA"/>
</dbReference>
<keyword evidence="2" id="KW-0812">Transmembrane</keyword>
<evidence type="ECO:0000313" key="3">
    <source>
        <dbReference type="EMBL" id="KAJ3125725.1"/>
    </source>
</evidence>
<organism evidence="3 4">
    <name type="scientific">Physocladia obscura</name>
    <dbReference type="NCBI Taxonomy" id="109957"/>
    <lineage>
        <taxon>Eukaryota</taxon>
        <taxon>Fungi</taxon>
        <taxon>Fungi incertae sedis</taxon>
        <taxon>Chytridiomycota</taxon>
        <taxon>Chytridiomycota incertae sedis</taxon>
        <taxon>Chytridiomycetes</taxon>
        <taxon>Chytridiales</taxon>
        <taxon>Chytriomycetaceae</taxon>
        <taxon>Physocladia</taxon>
    </lineage>
</organism>
<reference evidence="3" key="1">
    <citation type="submission" date="2020-05" db="EMBL/GenBank/DDBJ databases">
        <title>Phylogenomic resolution of chytrid fungi.</title>
        <authorList>
            <person name="Stajich J.E."/>
            <person name="Amses K."/>
            <person name="Simmons R."/>
            <person name="Seto K."/>
            <person name="Myers J."/>
            <person name="Bonds A."/>
            <person name="Quandt C.A."/>
            <person name="Barry K."/>
            <person name="Liu P."/>
            <person name="Grigoriev I."/>
            <person name="Longcore J.E."/>
            <person name="James T.Y."/>
        </authorList>
    </citation>
    <scope>NUCLEOTIDE SEQUENCE</scope>
    <source>
        <strain evidence="3">JEL0513</strain>
    </source>
</reference>
<gene>
    <name evidence="3" type="ORF">HK100_010635</name>
</gene>
<feature type="transmembrane region" description="Helical" evidence="2">
    <location>
        <begin position="60"/>
        <end position="78"/>
    </location>
</feature>
<feature type="transmembrane region" description="Helical" evidence="2">
    <location>
        <begin position="209"/>
        <end position="230"/>
    </location>
</feature>
<dbReference type="Proteomes" id="UP001211907">
    <property type="component" value="Unassembled WGS sequence"/>
</dbReference>
<feature type="transmembrane region" description="Helical" evidence="2">
    <location>
        <begin position="117"/>
        <end position="139"/>
    </location>
</feature>
<feature type="compositionally biased region" description="Polar residues" evidence="1">
    <location>
        <begin position="1"/>
        <end position="10"/>
    </location>
</feature>